<reference evidence="1" key="2">
    <citation type="submission" date="2013-04" db="UniProtKB">
        <authorList>
            <consortium name="EnsemblPlants"/>
        </authorList>
    </citation>
    <scope>IDENTIFICATION</scope>
</reference>
<accession>J3MD40</accession>
<evidence type="ECO:0000313" key="1">
    <source>
        <dbReference type="EnsemblPlants" id="OB06G19340.1"/>
    </source>
</evidence>
<sequence length="54" mass="6677">MVKRARREQEKIYSKLSCITMELHEFSWLYMFIYINCTNFACEDHHLLRAMDME</sequence>
<dbReference type="Proteomes" id="UP000006038">
    <property type="component" value="Chromosome 6"/>
</dbReference>
<dbReference type="HOGENOM" id="CLU_3053585_0_0_1"/>
<reference evidence="1" key="1">
    <citation type="journal article" date="2013" name="Nat. Commun.">
        <title>Whole-genome sequencing of Oryza brachyantha reveals mechanisms underlying Oryza genome evolution.</title>
        <authorList>
            <person name="Chen J."/>
            <person name="Huang Q."/>
            <person name="Gao D."/>
            <person name="Wang J."/>
            <person name="Lang Y."/>
            <person name="Liu T."/>
            <person name="Li B."/>
            <person name="Bai Z."/>
            <person name="Luis Goicoechea J."/>
            <person name="Liang C."/>
            <person name="Chen C."/>
            <person name="Zhang W."/>
            <person name="Sun S."/>
            <person name="Liao Y."/>
            <person name="Zhang X."/>
            <person name="Yang L."/>
            <person name="Song C."/>
            <person name="Wang M."/>
            <person name="Shi J."/>
            <person name="Liu G."/>
            <person name="Liu J."/>
            <person name="Zhou H."/>
            <person name="Zhou W."/>
            <person name="Yu Q."/>
            <person name="An N."/>
            <person name="Chen Y."/>
            <person name="Cai Q."/>
            <person name="Wang B."/>
            <person name="Liu B."/>
            <person name="Min J."/>
            <person name="Huang Y."/>
            <person name="Wu H."/>
            <person name="Li Z."/>
            <person name="Zhang Y."/>
            <person name="Yin Y."/>
            <person name="Song W."/>
            <person name="Jiang J."/>
            <person name="Jackson S.A."/>
            <person name="Wing R.A."/>
            <person name="Wang J."/>
            <person name="Chen M."/>
        </authorList>
    </citation>
    <scope>NUCLEOTIDE SEQUENCE [LARGE SCALE GENOMIC DNA]</scope>
    <source>
        <strain evidence="1">cv. IRGC 101232</strain>
    </source>
</reference>
<dbReference type="EnsemblPlants" id="OB06G19340.1">
    <property type="protein sequence ID" value="OB06G19340.1"/>
    <property type="gene ID" value="OB06G19340"/>
</dbReference>
<protein>
    <submittedName>
        <fullName evidence="1">Uncharacterized protein</fullName>
    </submittedName>
</protein>
<proteinExistence type="predicted"/>
<dbReference type="Gramene" id="OB06G19340.1">
    <property type="protein sequence ID" value="OB06G19340.1"/>
    <property type="gene ID" value="OB06G19340"/>
</dbReference>
<evidence type="ECO:0000313" key="2">
    <source>
        <dbReference type="Proteomes" id="UP000006038"/>
    </source>
</evidence>
<name>J3MD40_ORYBR</name>
<organism evidence="1">
    <name type="scientific">Oryza brachyantha</name>
    <name type="common">malo sina</name>
    <dbReference type="NCBI Taxonomy" id="4533"/>
    <lineage>
        <taxon>Eukaryota</taxon>
        <taxon>Viridiplantae</taxon>
        <taxon>Streptophyta</taxon>
        <taxon>Embryophyta</taxon>
        <taxon>Tracheophyta</taxon>
        <taxon>Spermatophyta</taxon>
        <taxon>Magnoliopsida</taxon>
        <taxon>Liliopsida</taxon>
        <taxon>Poales</taxon>
        <taxon>Poaceae</taxon>
        <taxon>BOP clade</taxon>
        <taxon>Oryzoideae</taxon>
        <taxon>Oryzeae</taxon>
        <taxon>Oryzinae</taxon>
        <taxon>Oryza</taxon>
    </lineage>
</organism>
<dbReference type="AlphaFoldDB" id="J3MD40"/>
<keyword evidence="2" id="KW-1185">Reference proteome</keyword>